<dbReference type="KEGG" id="cohn:KCTCHS21_03640"/>
<dbReference type="PANTHER" id="PTHR30055">
    <property type="entry name" value="HTH-TYPE TRANSCRIPTIONAL REGULATOR RUTR"/>
    <property type="match status" value="1"/>
</dbReference>
<evidence type="ECO:0000256" key="1">
    <source>
        <dbReference type="ARBA" id="ARBA00023015"/>
    </source>
</evidence>
<proteinExistence type="predicted"/>
<dbReference type="AlphaFoldDB" id="A0A3T1CYY7"/>
<sequence length="199" mass="22256">MAQDLPLNKENILDAAEQVLRRYGPDKTSVVDVARVLQVSHGTLYRHFASKSALREAVTERWLERSITAPLETIANQAGGSSSGRLRLWLETLIRSKRTYSVDDSEMFAMYAAVTLEAVEMITVHVDRLIQQVAQIVEEGIKSKEFKSGSSSEGVAKAIFIATSRFHHPSHAYEWVEEKTNEEFDAVFNLILSGITKSS</sequence>
<feature type="domain" description="HTH tetR-type" evidence="5">
    <location>
        <begin position="6"/>
        <end position="66"/>
    </location>
</feature>
<dbReference type="GO" id="GO:0000976">
    <property type="term" value="F:transcription cis-regulatory region binding"/>
    <property type="evidence" value="ECO:0007669"/>
    <property type="project" value="TreeGrafter"/>
</dbReference>
<dbReference type="Proteomes" id="UP000289856">
    <property type="component" value="Chromosome"/>
</dbReference>
<reference evidence="6 7" key="1">
    <citation type="submission" date="2019-01" db="EMBL/GenBank/DDBJ databases">
        <title>Complete genome sequence of Cohnella hallensis HS21 isolated from Korean fir (Abies koreana) rhizospheric soil.</title>
        <authorList>
            <person name="Jiang L."/>
            <person name="Kang S.W."/>
            <person name="Kim S."/>
            <person name="Jung J."/>
            <person name="Kim C.Y."/>
            <person name="Kim D.H."/>
            <person name="Kim S.W."/>
            <person name="Lee J."/>
        </authorList>
    </citation>
    <scope>NUCLEOTIDE SEQUENCE [LARGE SCALE GENOMIC DNA]</scope>
    <source>
        <strain evidence="6 7">HS21</strain>
    </source>
</reference>
<dbReference type="InterPro" id="IPR023772">
    <property type="entry name" value="DNA-bd_HTH_TetR-type_CS"/>
</dbReference>
<dbReference type="Pfam" id="PF17935">
    <property type="entry name" value="TetR_C_27"/>
    <property type="match status" value="1"/>
</dbReference>
<protein>
    <submittedName>
        <fullName evidence="6">TetR family transcriptional regulator</fullName>
    </submittedName>
</protein>
<organism evidence="6 7">
    <name type="scientific">Cohnella abietis</name>
    <dbReference type="NCBI Taxonomy" id="2507935"/>
    <lineage>
        <taxon>Bacteria</taxon>
        <taxon>Bacillati</taxon>
        <taxon>Bacillota</taxon>
        <taxon>Bacilli</taxon>
        <taxon>Bacillales</taxon>
        <taxon>Paenibacillaceae</taxon>
        <taxon>Cohnella</taxon>
    </lineage>
</organism>
<dbReference type="InterPro" id="IPR001647">
    <property type="entry name" value="HTH_TetR"/>
</dbReference>
<keyword evidence="3" id="KW-0804">Transcription</keyword>
<dbReference type="PROSITE" id="PS50977">
    <property type="entry name" value="HTH_TETR_2"/>
    <property type="match status" value="1"/>
</dbReference>
<keyword evidence="7" id="KW-1185">Reference proteome</keyword>
<dbReference type="GO" id="GO:0003700">
    <property type="term" value="F:DNA-binding transcription factor activity"/>
    <property type="evidence" value="ECO:0007669"/>
    <property type="project" value="TreeGrafter"/>
</dbReference>
<evidence type="ECO:0000313" key="6">
    <source>
        <dbReference type="EMBL" id="BBI30965.1"/>
    </source>
</evidence>
<dbReference type="Pfam" id="PF00440">
    <property type="entry name" value="TetR_N"/>
    <property type="match status" value="1"/>
</dbReference>
<dbReference type="EMBL" id="AP019400">
    <property type="protein sequence ID" value="BBI30965.1"/>
    <property type="molecule type" value="Genomic_DNA"/>
</dbReference>
<keyword evidence="2 4" id="KW-0238">DNA-binding</keyword>
<keyword evidence="1" id="KW-0805">Transcription regulation</keyword>
<evidence type="ECO:0000259" key="5">
    <source>
        <dbReference type="PROSITE" id="PS50977"/>
    </source>
</evidence>
<dbReference type="OrthoDB" id="9809772at2"/>
<dbReference type="Gene3D" id="1.10.357.10">
    <property type="entry name" value="Tetracycline Repressor, domain 2"/>
    <property type="match status" value="1"/>
</dbReference>
<dbReference type="PANTHER" id="PTHR30055:SF151">
    <property type="entry name" value="TRANSCRIPTIONAL REGULATORY PROTEIN"/>
    <property type="match status" value="1"/>
</dbReference>
<evidence type="ECO:0000313" key="7">
    <source>
        <dbReference type="Proteomes" id="UP000289856"/>
    </source>
</evidence>
<dbReference type="PRINTS" id="PR00455">
    <property type="entry name" value="HTHTETR"/>
</dbReference>
<dbReference type="SUPFAM" id="SSF48498">
    <property type="entry name" value="Tetracyclin repressor-like, C-terminal domain"/>
    <property type="match status" value="1"/>
</dbReference>
<evidence type="ECO:0000256" key="3">
    <source>
        <dbReference type="ARBA" id="ARBA00023163"/>
    </source>
</evidence>
<gene>
    <name evidence="6" type="ORF">KCTCHS21_03640</name>
</gene>
<dbReference type="InterPro" id="IPR050109">
    <property type="entry name" value="HTH-type_TetR-like_transc_reg"/>
</dbReference>
<dbReference type="InterPro" id="IPR009057">
    <property type="entry name" value="Homeodomain-like_sf"/>
</dbReference>
<feature type="DNA-binding region" description="H-T-H motif" evidence="4">
    <location>
        <begin position="29"/>
        <end position="48"/>
    </location>
</feature>
<accession>A0A3T1CYY7</accession>
<dbReference type="RefSeq" id="WP_130604855.1">
    <property type="nucleotide sequence ID" value="NZ_AP019400.1"/>
</dbReference>
<name>A0A3T1CYY7_9BACL</name>
<evidence type="ECO:0000256" key="2">
    <source>
        <dbReference type="ARBA" id="ARBA00023125"/>
    </source>
</evidence>
<dbReference type="InterPro" id="IPR036271">
    <property type="entry name" value="Tet_transcr_reg_TetR-rel_C_sf"/>
</dbReference>
<dbReference type="PROSITE" id="PS01081">
    <property type="entry name" value="HTH_TETR_1"/>
    <property type="match status" value="1"/>
</dbReference>
<evidence type="ECO:0000256" key="4">
    <source>
        <dbReference type="PROSITE-ProRule" id="PRU00335"/>
    </source>
</evidence>
<dbReference type="SUPFAM" id="SSF46689">
    <property type="entry name" value="Homeodomain-like"/>
    <property type="match status" value="1"/>
</dbReference>
<dbReference type="InterPro" id="IPR041478">
    <property type="entry name" value="TetR_C_27"/>
</dbReference>